<keyword evidence="2" id="KW-0963">Cytoplasm</keyword>
<dbReference type="EMBL" id="JARO02003324">
    <property type="protein sequence ID" value="KPP70732.1"/>
    <property type="molecule type" value="Genomic_DNA"/>
</dbReference>
<comment type="caution">
    <text evidence="5">The sequence shown here is derived from an EMBL/GenBank/DDBJ whole genome shotgun (WGS) entry which is preliminary data.</text>
</comment>
<dbReference type="Proteomes" id="UP000034805">
    <property type="component" value="Unassembled WGS sequence"/>
</dbReference>
<evidence type="ECO:0000313" key="5">
    <source>
        <dbReference type="EMBL" id="KPP70732.1"/>
    </source>
</evidence>
<keyword evidence="4" id="KW-0206">Cytoskeleton</keyword>
<evidence type="ECO:0000256" key="1">
    <source>
        <dbReference type="ARBA" id="ARBA00004245"/>
    </source>
</evidence>
<dbReference type="AlphaFoldDB" id="A0A0P7YSV4"/>
<name>A0A0P7YSV4_SCLFO</name>
<sequence>MCVQVSDGPDSGPPTPAPSAGIVGALMEVMQKRSKAIHSSGSCEVEHDMGLWSFHTVPLCDTERLSVHGTERHSAACVLYAFGGTPVDLQMEGRGMLMLALIG</sequence>
<dbReference type="SUPFAM" id="SSF47912">
    <property type="entry name" value="Wiscott-Aldrich syndrome protein, WASP, C-terminal domain"/>
    <property type="match status" value="1"/>
</dbReference>
<keyword evidence="3" id="KW-0597">Phosphoprotein</keyword>
<dbReference type="GO" id="GO:0007015">
    <property type="term" value="P:actin filament organization"/>
    <property type="evidence" value="ECO:0007669"/>
    <property type="project" value="InterPro"/>
</dbReference>
<proteinExistence type="predicted"/>
<evidence type="ECO:0000256" key="2">
    <source>
        <dbReference type="ARBA" id="ARBA00022490"/>
    </source>
</evidence>
<organism evidence="5 6">
    <name type="scientific">Scleropages formosus</name>
    <name type="common">Asian bonytongue</name>
    <name type="synonym">Osteoglossum formosum</name>
    <dbReference type="NCBI Taxonomy" id="113540"/>
    <lineage>
        <taxon>Eukaryota</taxon>
        <taxon>Metazoa</taxon>
        <taxon>Chordata</taxon>
        <taxon>Craniata</taxon>
        <taxon>Vertebrata</taxon>
        <taxon>Euteleostomi</taxon>
        <taxon>Actinopterygii</taxon>
        <taxon>Neopterygii</taxon>
        <taxon>Teleostei</taxon>
        <taxon>Osteoglossocephala</taxon>
        <taxon>Osteoglossomorpha</taxon>
        <taxon>Osteoglossiformes</taxon>
        <taxon>Osteoglossidae</taxon>
        <taxon>Scleropages</taxon>
    </lineage>
</organism>
<evidence type="ECO:0000313" key="6">
    <source>
        <dbReference type="Proteomes" id="UP000034805"/>
    </source>
</evidence>
<evidence type="ECO:0000256" key="3">
    <source>
        <dbReference type="ARBA" id="ARBA00022553"/>
    </source>
</evidence>
<dbReference type="Gene3D" id="3.90.810.10">
    <property type="entry name" value="CRIB domain"/>
    <property type="match status" value="1"/>
</dbReference>
<dbReference type="STRING" id="113540.ENSSFOP00015068831"/>
<dbReference type="GO" id="GO:0005856">
    <property type="term" value="C:cytoskeleton"/>
    <property type="evidence" value="ECO:0007669"/>
    <property type="project" value="UniProtKB-SubCell"/>
</dbReference>
<dbReference type="InterPro" id="IPR036936">
    <property type="entry name" value="CRIB_dom_sf"/>
</dbReference>
<evidence type="ECO:0000256" key="4">
    <source>
        <dbReference type="ARBA" id="ARBA00023212"/>
    </source>
</evidence>
<reference evidence="5 6" key="1">
    <citation type="submission" date="2015-08" db="EMBL/GenBank/DDBJ databases">
        <title>The genome of the Asian arowana (Scleropages formosus).</title>
        <authorList>
            <person name="Tan M.H."/>
            <person name="Gan H.M."/>
            <person name="Croft L.J."/>
            <person name="Austin C.M."/>
        </authorList>
    </citation>
    <scope>NUCLEOTIDE SEQUENCE [LARGE SCALE GENOMIC DNA]</scope>
    <source>
        <strain evidence="5">Aro1</strain>
    </source>
</reference>
<comment type="subcellular location">
    <subcellularLocation>
        <location evidence="1">Cytoplasm</location>
        <location evidence="1">Cytoskeleton</location>
    </subcellularLocation>
</comment>
<protein>
    <submittedName>
        <fullName evidence="5">Uncharacterized protein</fullName>
    </submittedName>
</protein>
<dbReference type="InterPro" id="IPR011026">
    <property type="entry name" value="WAS_C"/>
</dbReference>
<gene>
    <name evidence="5" type="ORF">Z043_110414</name>
</gene>
<accession>A0A0P7YSV4</accession>